<comment type="caution">
    <text evidence="9">The sequence shown here is derived from an EMBL/GenBank/DDBJ whole genome shotgun (WGS) entry which is preliminary data.</text>
</comment>
<evidence type="ECO:0000313" key="10">
    <source>
        <dbReference type="Proteomes" id="UP001552299"/>
    </source>
</evidence>
<dbReference type="PANTHER" id="PTHR18934:SF246">
    <property type="entry name" value="DEXH-BOX ATP-DEPENDENT RNA HELICASE DEXH4, CHLOROPLASTIC-RELATED"/>
    <property type="match status" value="1"/>
</dbReference>
<comment type="similarity">
    <text evidence="5">Belongs to the DExH box helicase family.</text>
</comment>
<dbReference type="FunFam" id="1.20.120.1080:FF:000002">
    <property type="entry name" value="Putative ATP-dependent RNA helicase DHX36"/>
    <property type="match status" value="1"/>
</dbReference>
<dbReference type="FunFam" id="3.40.50.300:FF:000819">
    <property type="entry name" value="ATP dependent RNA helicase, putative"/>
    <property type="match status" value="1"/>
</dbReference>
<evidence type="ECO:0000256" key="1">
    <source>
        <dbReference type="ARBA" id="ARBA00022741"/>
    </source>
</evidence>
<dbReference type="SUPFAM" id="SSF52540">
    <property type="entry name" value="P-loop containing nucleoside triphosphate hydrolases"/>
    <property type="match status" value="1"/>
</dbReference>
<dbReference type="InterPro" id="IPR056890">
    <property type="entry name" value="UBA_DHX29-like"/>
</dbReference>
<keyword evidence="1" id="KW-0547">Nucleotide-binding</keyword>
<accession>A0ABD0UYF9</accession>
<dbReference type="GO" id="GO:0005524">
    <property type="term" value="F:ATP binding"/>
    <property type="evidence" value="ECO:0007669"/>
    <property type="project" value="UniProtKB-KW"/>
</dbReference>
<evidence type="ECO:0000259" key="8">
    <source>
        <dbReference type="PROSITE" id="PS51194"/>
    </source>
</evidence>
<dbReference type="GO" id="GO:0004386">
    <property type="term" value="F:helicase activity"/>
    <property type="evidence" value="ECO:0007669"/>
    <property type="project" value="UniProtKB-KW"/>
</dbReference>
<gene>
    <name evidence="9" type="ORF">M5K25_012734</name>
</gene>
<reference evidence="9 10" key="1">
    <citation type="journal article" date="2024" name="Plant Biotechnol. J.">
        <title>Dendrobium thyrsiflorum genome and its molecular insights into genes involved in important horticultural traits.</title>
        <authorList>
            <person name="Chen B."/>
            <person name="Wang J.Y."/>
            <person name="Zheng P.J."/>
            <person name="Li K.L."/>
            <person name="Liang Y.M."/>
            <person name="Chen X.F."/>
            <person name="Zhang C."/>
            <person name="Zhao X."/>
            <person name="He X."/>
            <person name="Zhang G.Q."/>
            <person name="Liu Z.J."/>
            <person name="Xu Q."/>
        </authorList>
    </citation>
    <scope>NUCLEOTIDE SEQUENCE [LARGE SCALE GENOMIC DNA]</scope>
    <source>
        <strain evidence="9">GZMU011</strain>
    </source>
</reference>
<evidence type="ECO:0000256" key="5">
    <source>
        <dbReference type="ARBA" id="ARBA00060772"/>
    </source>
</evidence>
<dbReference type="InterPro" id="IPR027417">
    <property type="entry name" value="P-loop_NTPase"/>
</dbReference>
<evidence type="ECO:0000259" key="7">
    <source>
        <dbReference type="PROSITE" id="PS51192"/>
    </source>
</evidence>
<dbReference type="SMART" id="SM00847">
    <property type="entry name" value="HA2"/>
    <property type="match status" value="1"/>
</dbReference>
<dbReference type="Pfam" id="PF24899">
    <property type="entry name" value="UBA_DHX29"/>
    <property type="match status" value="1"/>
</dbReference>
<dbReference type="InterPro" id="IPR011709">
    <property type="entry name" value="DEAD-box_helicase_OB_fold"/>
</dbReference>
<dbReference type="Pfam" id="PF07717">
    <property type="entry name" value="OB_NTP_bind"/>
    <property type="match status" value="1"/>
</dbReference>
<feature type="domain" description="Helicase ATP-binding" evidence="7">
    <location>
        <begin position="595"/>
        <end position="746"/>
    </location>
</feature>
<dbReference type="InterPro" id="IPR007502">
    <property type="entry name" value="Helicase-assoc_dom"/>
</dbReference>
<dbReference type="Proteomes" id="UP001552299">
    <property type="component" value="Unassembled WGS sequence"/>
</dbReference>
<evidence type="ECO:0000313" key="9">
    <source>
        <dbReference type="EMBL" id="KAL0917656.1"/>
    </source>
</evidence>
<dbReference type="Pfam" id="PF21010">
    <property type="entry name" value="HA2_C"/>
    <property type="match status" value="1"/>
</dbReference>
<dbReference type="InterPro" id="IPR014001">
    <property type="entry name" value="Helicase_ATP-bd"/>
</dbReference>
<evidence type="ECO:0000256" key="6">
    <source>
        <dbReference type="SAM" id="MobiDB-lite"/>
    </source>
</evidence>
<dbReference type="PROSITE" id="PS51192">
    <property type="entry name" value="HELICASE_ATP_BIND_1"/>
    <property type="match status" value="1"/>
</dbReference>
<dbReference type="PANTHER" id="PTHR18934">
    <property type="entry name" value="ATP-DEPENDENT RNA HELICASE"/>
    <property type="match status" value="1"/>
</dbReference>
<keyword evidence="3" id="KW-0347">Helicase</keyword>
<protein>
    <recommendedName>
        <fullName evidence="11">DExH-box ATP-dependent RNA helicase DExH7, chloroplastic</fullName>
    </recommendedName>
</protein>
<dbReference type="InterPro" id="IPR001650">
    <property type="entry name" value="Helicase_C-like"/>
</dbReference>
<dbReference type="SMART" id="SM00487">
    <property type="entry name" value="DEXDc"/>
    <property type="match status" value="1"/>
</dbReference>
<dbReference type="GO" id="GO:0016787">
    <property type="term" value="F:hydrolase activity"/>
    <property type="evidence" value="ECO:0007669"/>
    <property type="project" value="UniProtKB-KW"/>
</dbReference>
<dbReference type="EMBL" id="JANQDX010000010">
    <property type="protein sequence ID" value="KAL0917656.1"/>
    <property type="molecule type" value="Genomic_DNA"/>
</dbReference>
<name>A0ABD0UYF9_DENTH</name>
<dbReference type="Gene3D" id="3.40.50.300">
    <property type="entry name" value="P-loop containing nucleotide triphosphate hydrolases"/>
    <property type="match status" value="3"/>
</dbReference>
<keyword evidence="2" id="KW-0378">Hydrolase</keyword>
<feature type="domain" description="Helicase C-terminal" evidence="8">
    <location>
        <begin position="849"/>
        <end position="1024"/>
    </location>
</feature>
<evidence type="ECO:0000256" key="3">
    <source>
        <dbReference type="ARBA" id="ARBA00022806"/>
    </source>
</evidence>
<keyword evidence="4" id="KW-0067">ATP-binding</keyword>
<evidence type="ECO:0008006" key="11">
    <source>
        <dbReference type="Google" id="ProtNLM"/>
    </source>
</evidence>
<proteinExistence type="inferred from homology"/>
<feature type="region of interest" description="Disordered" evidence="6">
    <location>
        <begin position="1"/>
        <end position="32"/>
    </location>
</feature>
<evidence type="ECO:0000256" key="4">
    <source>
        <dbReference type="ARBA" id="ARBA00022840"/>
    </source>
</evidence>
<sequence length="1343" mass="150240">MPPRKQQQRKGSEKALSKSKGHASVSKSAPKLQISAENERLLRRLLLNTETPESDIEPTALPISALDTVGTRAQKAKRLRGIYDKLSLEGFTSDQIEQALSALNEAATFEIALDWLCLNIPGNELPLKFSSGTTSSTNEGDRSVRIISTAQTNLVPTKRVIEEMKEGSSGISVRFKGQPDEVSLDFGKSSQAEWIRQYLEQQEEEEEDEFNEKEKDVDPSSYAVSVTKEYRQARLGALEAKRKGDRASQKHYSEVINKLKQEFTSLGLSENDVESDLKSEINNFKMPCDPPQGQVLESKPPDVDKFDSKDAVSAFVVDSCTLEEPSHATGSSVLTITEECEQKEEPEELELDNLFSEDSTSSGTFSSEALKQQKKDKLLHSSYVHMLGNFDEIWKKGDSGRIPKAVLQKFCQRLRWEAPKYTKVSTKEDKFLYSVSVLRTASGRGKSRKVGGLITFHLPNQDEAFESTEEAQNNVAAFALYQLFPDLPFDQLLIEPYASFITKRLEEDEFSAKVQDDEDYRRTGFVDSLLAAGVSRAPVFKDAKDESVCSLTYHEQLESNLLKEELQNKMKNPKYMTMLESRAALPIAKLKDTILQLLHDNDVIVVSGETGSGKTTQVPQFILDDMIKSGLGGCCNIICTQPRRIAAMSVAKRVSDERCESSLGSEGSLVGYQGDKNLAGTYVIVDEVHERSLLGDFLLIILKDIIKRQSSCNSRKSKLKVILMSATVDSSLFSKYFGDCPVISAEGRTHPVSVFYLEDIYEKLEYHPPSDSMASGVFLTSNRGKKLGKSFMDNHRGKKNLVMSSWGDESLLYEGYVNPYYFPEHYQSYSERTQQSLKSLNEDVIDFDLLEELICHIDVTCPPGAILVFLPGVAEIELLVDKLASSFQFRGASSDWVLPLHSSLASIDQHKVFSPPPVKIRKVIVCTDIAETSITIDDIIYVVDTGKHKESRFNPQKKMSSMVEDWISQANAKQRRGRAGRVRPGICFCLYTLHRFEKLMRPFQVPEMLRMQLSDLCLQIKSLSLGDIKSFLSEALEPPGEEAISSAIDLLYKVGAFEGYEELSPLGYHLAKLPVDVRIGKMMLYGAIFGCLSPILSIAAFLSHKSPFLNLKDEKHNIMRAKSTFMTYDLNGCTTANESNKPSDHLLLVVAYNRWSRILHENGSTAAYRFCNSFFLNSSVMYTVRDMRIQFGNLLADIGLITLPKNLKGDGRSKDKLESWFADMKQPFNVHAMHSAVIMSILCAGLYPNVAATVEGTTGVPLVCNKAPSNNISTNDCSLLFDGKREVHLHPSSVNYNIKRFQYPFLVFLEKVETTKVFLRDTSIISPYSLLLFGGSISVQHQA</sequence>
<evidence type="ECO:0000256" key="2">
    <source>
        <dbReference type="ARBA" id="ARBA00022801"/>
    </source>
</evidence>
<dbReference type="Gene3D" id="1.20.120.1080">
    <property type="match status" value="1"/>
</dbReference>
<dbReference type="Pfam" id="PF00271">
    <property type="entry name" value="Helicase_C"/>
    <property type="match status" value="1"/>
</dbReference>
<keyword evidence="10" id="KW-1185">Reference proteome</keyword>
<dbReference type="CDD" id="cd17917">
    <property type="entry name" value="DEXHc_RHA-like"/>
    <property type="match status" value="1"/>
</dbReference>
<dbReference type="CDD" id="cd18791">
    <property type="entry name" value="SF2_C_RHA"/>
    <property type="match status" value="1"/>
</dbReference>
<organism evidence="9 10">
    <name type="scientific">Dendrobium thyrsiflorum</name>
    <name type="common">Pinecone-like raceme dendrobium</name>
    <name type="synonym">Orchid</name>
    <dbReference type="NCBI Taxonomy" id="117978"/>
    <lineage>
        <taxon>Eukaryota</taxon>
        <taxon>Viridiplantae</taxon>
        <taxon>Streptophyta</taxon>
        <taxon>Embryophyta</taxon>
        <taxon>Tracheophyta</taxon>
        <taxon>Spermatophyta</taxon>
        <taxon>Magnoliopsida</taxon>
        <taxon>Liliopsida</taxon>
        <taxon>Asparagales</taxon>
        <taxon>Orchidaceae</taxon>
        <taxon>Epidendroideae</taxon>
        <taxon>Malaxideae</taxon>
        <taxon>Dendrobiinae</taxon>
        <taxon>Dendrobium</taxon>
    </lineage>
</organism>
<dbReference type="SMART" id="SM00490">
    <property type="entry name" value="HELICc"/>
    <property type="match status" value="1"/>
</dbReference>
<dbReference type="PROSITE" id="PS51194">
    <property type="entry name" value="HELICASE_CTER"/>
    <property type="match status" value="1"/>
</dbReference>